<dbReference type="AlphaFoldDB" id="A0A1V1PBT5"/>
<comment type="subcellular location">
    <subcellularLocation>
        <location evidence="1">Cell membrane</location>
        <topology evidence="1">Single-pass membrane protein</topology>
    </subcellularLocation>
</comment>
<dbReference type="InterPro" id="IPR006665">
    <property type="entry name" value="OmpA-like"/>
</dbReference>
<organism evidence="9 10">
    <name type="scientific">Candidatus Magnetoglobus multicellularis str. Araruama</name>
    <dbReference type="NCBI Taxonomy" id="890399"/>
    <lineage>
        <taxon>Bacteria</taxon>
        <taxon>Pseudomonadati</taxon>
        <taxon>Thermodesulfobacteriota</taxon>
        <taxon>Desulfobacteria</taxon>
        <taxon>Desulfobacterales</taxon>
        <taxon>Desulfobacteraceae</taxon>
        <taxon>Candidatus Magnetoglobus</taxon>
    </lineage>
</organism>
<keyword evidence="3" id="KW-1003">Cell membrane</keyword>
<sequence length="222" mass="24764">MGQDDCVCEECPEWPLSMADMMTNLLCFFVLLVSIANFDETKFQAISDAMQEAMGGENKDAMFSESEQAAYELKQTIQLIMQDLNVLFEGDKDVTLEYRKNAVAIKINNDKGKDIFKPGQAVFTRRAYDVLERVRGVMEGIPFPVTVEGHTDNVPVTSQLYPSNWELSGARAAAVARYFIERGLDKNAVRVVGRADTEPIASNRTRAGRSVNRRIVIVVSPS</sequence>
<dbReference type="Pfam" id="PF13677">
    <property type="entry name" value="MotB_plug"/>
    <property type="match status" value="1"/>
</dbReference>
<reference evidence="10" key="1">
    <citation type="submission" date="2012-11" db="EMBL/GenBank/DDBJ databases">
        <authorList>
            <person name="Lucero-Rivera Y.E."/>
            <person name="Tovar-Ramirez D."/>
        </authorList>
    </citation>
    <scope>NUCLEOTIDE SEQUENCE [LARGE SCALE GENOMIC DNA]</scope>
    <source>
        <strain evidence="10">Araruama</strain>
    </source>
</reference>
<dbReference type="PANTHER" id="PTHR30329">
    <property type="entry name" value="STATOR ELEMENT OF FLAGELLAR MOTOR COMPLEX"/>
    <property type="match status" value="1"/>
</dbReference>
<keyword evidence="6 7" id="KW-0472">Membrane</keyword>
<keyword evidence="5" id="KW-1133">Transmembrane helix</keyword>
<dbReference type="Gene3D" id="3.30.1330.60">
    <property type="entry name" value="OmpA-like domain"/>
    <property type="match status" value="1"/>
</dbReference>
<name>A0A1V1PBT5_9BACT</name>
<dbReference type="GO" id="GO:0005886">
    <property type="term" value="C:plasma membrane"/>
    <property type="evidence" value="ECO:0007669"/>
    <property type="project" value="UniProtKB-SubCell"/>
</dbReference>
<dbReference type="InterPro" id="IPR025713">
    <property type="entry name" value="MotB-like_N_dom"/>
</dbReference>
<evidence type="ECO:0000256" key="6">
    <source>
        <dbReference type="ARBA" id="ARBA00023136"/>
    </source>
</evidence>
<protein>
    <submittedName>
        <fullName evidence="9">Chemotaxis protein MotB</fullName>
    </submittedName>
</protein>
<evidence type="ECO:0000256" key="7">
    <source>
        <dbReference type="PROSITE-ProRule" id="PRU00473"/>
    </source>
</evidence>
<evidence type="ECO:0000313" key="10">
    <source>
        <dbReference type="Proteomes" id="UP000189670"/>
    </source>
</evidence>
<dbReference type="PANTHER" id="PTHR30329:SF21">
    <property type="entry name" value="LIPOPROTEIN YIAD-RELATED"/>
    <property type="match status" value="1"/>
</dbReference>
<accession>A0A1V1PBT5</accession>
<dbReference type="InterPro" id="IPR036737">
    <property type="entry name" value="OmpA-like_sf"/>
</dbReference>
<dbReference type="Proteomes" id="UP000189670">
    <property type="component" value="Unassembled WGS sequence"/>
</dbReference>
<evidence type="ECO:0000256" key="1">
    <source>
        <dbReference type="ARBA" id="ARBA00004162"/>
    </source>
</evidence>
<dbReference type="EMBL" id="ATBP01000167">
    <property type="protein sequence ID" value="ETR72246.1"/>
    <property type="molecule type" value="Genomic_DNA"/>
</dbReference>
<comment type="caution">
    <text evidence="9">The sequence shown here is derived from an EMBL/GenBank/DDBJ whole genome shotgun (WGS) entry which is preliminary data.</text>
</comment>
<gene>
    <name evidence="9" type="ORF">OMM_01858</name>
</gene>
<evidence type="ECO:0000259" key="8">
    <source>
        <dbReference type="PROSITE" id="PS51123"/>
    </source>
</evidence>
<evidence type="ECO:0000256" key="2">
    <source>
        <dbReference type="ARBA" id="ARBA00008914"/>
    </source>
</evidence>
<dbReference type="SUPFAM" id="SSF103088">
    <property type="entry name" value="OmpA-like"/>
    <property type="match status" value="1"/>
</dbReference>
<feature type="domain" description="OmpA-like" evidence="8">
    <location>
        <begin position="103"/>
        <end position="222"/>
    </location>
</feature>
<evidence type="ECO:0000256" key="4">
    <source>
        <dbReference type="ARBA" id="ARBA00022692"/>
    </source>
</evidence>
<dbReference type="PROSITE" id="PS51123">
    <property type="entry name" value="OMPA_2"/>
    <property type="match status" value="1"/>
</dbReference>
<evidence type="ECO:0000256" key="3">
    <source>
        <dbReference type="ARBA" id="ARBA00022475"/>
    </source>
</evidence>
<dbReference type="Pfam" id="PF00691">
    <property type="entry name" value="OmpA"/>
    <property type="match status" value="1"/>
</dbReference>
<keyword evidence="4" id="KW-0812">Transmembrane</keyword>
<proteinExistence type="inferred from homology"/>
<evidence type="ECO:0000256" key="5">
    <source>
        <dbReference type="ARBA" id="ARBA00022989"/>
    </source>
</evidence>
<dbReference type="InterPro" id="IPR050330">
    <property type="entry name" value="Bact_OuterMem_StrucFunc"/>
</dbReference>
<comment type="similarity">
    <text evidence="2">Belongs to the MotB family.</text>
</comment>
<evidence type="ECO:0000313" key="9">
    <source>
        <dbReference type="EMBL" id="ETR72246.1"/>
    </source>
</evidence>
<dbReference type="CDD" id="cd07185">
    <property type="entry name" value="OmpA_C-like"/>
    <property type="match status" value="1"/>
</dbReference>